<dbReference type="CTD" id="9798893"/>
<dbReference type="HOGENOM" id="CLU_2442955_0_0_1"/>
<dbReference type="RefSeq" id="XP_003101174.1">
    <property type="nucleotide sequence ID" value="XM_003101126.1"/>
</dbReference>
<reference evidence="2 4" key="2">
    <citation type="submission" date="2019-12" db="EMBL/GenBank/DDBJ databases">
        <title>Chromosome-level assembly of the Caenorhabditis remanei genome.</title>
        <authorList>
            <person name="Teterina A.A."/>
            <person name="Willis J.H."/>
            <person name="Phillips P.C."/>
        </authorList>
    </citation>
    <scope>NUCLEOTIDE SEQUENCE [LARGE SCALE GENOMIC DNA]</scope>
    <source>
        <strain evidence="2 4">PX506</strain>
        <tissue evidence="2">Whole organism</tissue>
    </source>
</reference>
<evidence type="ECO:0000313" key="3">
    <source>
        <dbReference type="Proteomes" id="UP000008281"/>
    </source>
</evidence>
<name>E3MRQ4_CAERE</name>
<evidence type="ECO:0000313" key="1">
    <source>
        <dbReference type="EMBL" id="EFP08055.1"/>
    </source>
</evidence>
<dbReference type="KEGG" id="crq:GCK72_025003"/>
<dbReference type="GeneID" id="9798893"/>
<keyword evidence="3" id="KW-1185">Reference proteome</keyword>
<organism evidence="3">
    <name type="scientific">Caenorhabditis remanei</name>
    <name type="common">Caenorhabditis vulgaris</name>
    <dbReference type="NCBI Taxonomy" id="31234"/>
    <lineage>
        <taxon>Eukaryota</taxon>
        <taxon>Metazoa</taxon>
        <taxon>Ecdysozoa</taxon>
        <taxon>Nematoda</taxon>
        <taxon>Chromadorea</taxon>
        <taxon>Rhabditida</taxon>
        <taxon>Rhabditina</taxon>
        <taxon>Rhabditomorpha</taxon>
        <taxon>Rhabditoidea</taxon>
        <taxon>Rhabditidae</taxon>
        <taxon>Peloderinae</taxon>
        <taxon>Caenorhabditis</taxon>
    </lineage>
</organism>
<accession>E3MRQ4</accession>
<dbReference type="EMBL" id="WUAV01000006">
    <property type="protein sequence ID" value="KAF1748536.1"/>
    <property type="molecule type" value="Genomic_DNA"/>
</dbReference>
<evidence type="ECO:0000313" key="2">
    <source>
        <dbReference type="EMBL" id="KAF1748536.1"/>
    </source>
</evidence>
<dbReference type="OMA" id="QGCINNE"/>
<evidence type="ECO:0000313" key="4">
    <source>
        <dbReference type="Proteomes" id="UP000483820"/>
    </source>
</evidence>
<dbReference type="EMBL" id="DS268470">
    <property type="protein sequence ID" value="EFP08055.1"/>
    <property type="molecule type" value="Genomic_DNA"/>
</dbReference>
<protein>
    <submittedName>
        <fullName evidence="1">Uncharacterized protein</fullName>
    </submittedName>
</protein>
<dbReference type="Proteomes" id="UP000008281">
    <property type="component" value="Unassembled WGS sequence"/>
</dbReference>
<dbReference type="AlphaFoldDB" id="E3MRQ4"/>
<dbReference type="Proteomes" id="UP000483820">
    <property type="component" value="Chromosome X"/>
</dbReference>
<sequence>MANPLRLNGKNLCDAALEVLHNLRVHLIARMNVEREKPGGTRRQTFRLLRTQLKSVIEFIRVGQLPFTPLRMLRLYQGCINNELQPIPYD</sequence>
<proteinExistence type="predicted"/>
<reference evidence="1" key="1">
    <citation type="submission" date="2007-07" db="EMBL/GenBank/DDBJ databases">
        <title>PCAP assembly of the Caenorhabditis remanei genome.</title>
        <authorList>
            <consortium name="The Caenorhabditis remanei Sequencing Consortium"/>
            <person name="Wilson R.K."/>
        </authorList>
    </citation>
    <scope>NUCLEOTIDE SEQUENCE [LARGE SCALE GENOMIC DNA]</scope>
    <source>
        <strain evidence="1">PB4641</strain>
    </source>
</reference>
<gene>
    <name evidence="1" type="ORF">CRE_14749</name>
    <name evidence="2" type="ORF">GCK72_025003</name>
</gene>